<sequence length="545" mass="61621">MSRRKATRQALPPSDPMPEQRGSSTTQTVIGGHQLQQASLFTNMGPTTITGGNFTQVIQSRKFRVAKWGDISLLKQVGSIVTYKRVKNQVGRVKIIQAGQIDIHHVKVFPSSEVLTLISYNEDQFESAKSDMIRMQYLGSMDFPQMFGVTHSRFQSGILVHDEFIPISFLDSLQGIKYKLILSLLRSEFMEARDYLWVTIRQDLRDYTFSGYNTWYSLSQRRLVVTLHNASGSVPYLLHGGYASSAFTRTIDVLQSPSVEMLHCFTPDNLGQIYYMASYAQPLDISTEETVSLPALVMFSGEEVYHIHQLTYPAKWYPATATWYYIHEAGYTIPIPETEPGSGIHSMNATHINECGHQHFWASSFGRFNEHNYSTVFQTVLEAVSKMSPDLEDDNIGIAFDIEFNLHLINNPDDFTLEGTFMSDAPVNEVFLFVVQPQALGTGLSTQTRELYYWSLDPKGATMLEPESHAMYGLPEVIFYPVLRCIHLAQEEIQDLRQAFNISTFDSSNTPVQIAHRLGHMKQDVVLNAVSPQACWGCSFLDSSF</sequence>
<dbReference type="AlphaFoldDB" id="A0A8H6SE42"/>
<evidence type="ECO:0000313" key="2">
    <source>
        <dbReference type="EMBL" id="KAF7296185.1"/>
    </source>
</evidence>
<gene>
    <name evidence="2" type="ORF">HMN09_01087000</name>
</gene>
<proteinExistence type="predicted"/>
<comment type="caution">
    <text evidence="2">The sequence shown here is derived from an EMBL/GenBank/DDBJ whole genome shotgun (WGS) entry which is preliminary data.</text>
</comment>
<reference evidence="2" key="1">
    <citation type="submission" date="2020-05" db="EMBL/GenBank/DDBJ databases">
        <title>Mycena genomes resolve the evolution of fungal bioluminescence.</title>
        <authorList>
            <person name="Tsai I.J."/>
        </authorList>
    </citation>
    <scope>NUCLEOTIDE SEQUENCE</scope>
    <source>
        <strain evidence="2">110903Hualien_Pintung</strain>
    </source>
</reference>
<keyword evidence="3" id="KW-1185">Reference proteome</keyword>
<dbReference type="OrthoDB" id="3044039at2759"/>
<organism evidence="2 3">
    <name type="scientific">Mycena chlorophos</name>
    <name type="common">Agaric fungus</name>
    <name type="synonym">Agaricus chlorophos</name>
    <dbReference type="NCBI Taxonomy" id="658473"/>
    <lineage>
        <taxon>Eukaryota</taxon>
        <taxon>Fungi</taxon>
        <taxon>Dikarya</taxon>
        <taxon>Basidiomycota</taxon>
        <taxon>Agaricomycotina</taxon>
        <taxon>Agaricomycetes</taxon>
        <taxon>Agaricomycetidae</taxon>
        <taxon>Agaricales</taxon>
        <taxon>Marasmiineae</taxon>
        <taxon>Mycenaceae</taxon>
        <taxon>Mycena</taxon>
    </lineage>
</organism>
<accession>A0A8H6SE42</accession>
<name>A0A8H6SE42_MYCCL</name>
<protein>
    <submittedName>
        <fullName evidence="2">Uncharacterized protein</fullName>
    </submittedName>
</protein>
<evidence type="ECO:0000313" key="3">
    <source>
        <dbReference type="Proteomes" id="UP000613580"/>
    </source>
</evidence>
<evidence type="ECO:0000256" key="1">
    <source>
        <dbReference type="SAM" id="MobiDB-lite"/>
    </source>
</evidence>
<feature type="region of interest" description="Disordered" evidence="1">
    <location>
        <begin position="1"/>
        <end position="27"/>
    </location>
</feature>
<dbReference type="Proteomes" id="UP000613580">
    <property type="component" value="Unassembled WGS sequence"/>
</dbReference>
<dbReference type="EMBL" id="JACAZE010000017">
    <property type="protein sequence ID" value="KAF7296185.1"/>
    <property type="molecule type" value="Genomic_DNA"/>
</dbReference>